<organism evidence="1 2">
    <name type="scientific">Rhodococcoides kroppenstedtii</name>
    <dbReference type="NCBI Taxonomy" id="293050"/>
    <lineage>
        <taxon>Bacteria</taxon>
        <taxon>Bacillati</taxon>
        <taxon>Actinomycetota</taxon>
        <taxon>Actinomycetes</taxon>
        <taxon>Mycobacteriales</taxon>
        <taxon>Nocardiaceae</taxon>
        <taxon>Rhodococcoides</taxon>
    </lineage>
</organism>
<dbReference type="EMBL" id="FOJN01000002">
    <property type="protein sequence ID" value="SFA41296.1"/>
    <property type="molecule type" value="Genomic_DNA"/>
</dbReference>
<proteinExistence type="predicted"/>
<sequence>MLAERIRMLPFYRDEQCYIWVGGHDSNGAPVLTDTGQRVLVNRVVYREFVGPIPGGRVVRRSCRRLDCINPSHLYIRDERTKWCDSIG</sequence>
<dbReference type="AlphaFoldDB" id="A0A1I0SRB1"/>
<dbReference type="InterPro" id="IPR044925">
    <property type="entry name" value="His-Me_finger_sf"/>
</dbReference>
<protein>
    <recommendedName>
        <fullName evidence="3">HNH endonuclease</fullName>
    </recommendedName>
</protein>
<gene>
    <name evidence="1" type="ORF">SAMN05444374_10255</name>
</gene>
<accession>A0A1I0SRB1</accession>
<dbReference type="SUPFAM" id="SSF54060">
    <property type="entry name" value="His-Me finger endonucleases"/>
    <property type="match status" value="1"/>
</dbReference>
<evidence type="ECO:0000313" key="2">
    <source>
        <dbReference type="Proteomes" id="UP000182054"/>
    </source>
</evidence>
<evidence type="ECO:0008006" key="3">
    <source>
        <dbReference type="Google" id="ProtNLM"/>
    </source>
</evidence>
<dbReference type="Proteomes" id="UP000182054">
    <property type="component" value="Unassembled WGS sequence"/>
</dbReference>
<reference evidence="1 2" key="1">
    <citation type="submission" date="2016-10" db="EMBL/GenBank/DDBJ databases">
        <authorList>
            <person name="de Groot N.N."/>
        </authorList>
    </citation>
    <scope>NUCLEOTIDE SEQUENCE [LARGE SCALE GENOMIC DNA]</scope>
    <source>
        <strain evidence="1 2">DSM 44908</strain>
    </source>
</reference>
<name>A0A1I0SRB1_9NOCA</name>
<evidence type="ECO:0000313" key="1">
    <source>
        <dbReference type="EMBL" id="SFA41296.1"/>
    </source>
</evidence>